<evidence type="ECO:0000313" key="2">
    <source>
        <dbReference type="Proteomes" id="UP000585050"/>
    </source>
</evidence>
<keyword evidence="2" id="KW-1185">Reference proteome</keyword>
<protein>
    <submittedName>
        <fullName evidence="1">Uncharacterized protein</fullName>
    </submittedName>
</protein>
<sequence length="84" mass="10052">MMYIDLEVKTALIVHGFDENNQEIVERVQETDYVRKLISIDRIQSISKQYLLVTSSHGRMMYWEYNCSIDELKQLLHRNSLMIN</sequence>
<proteinExistence type="predicted"/>
<gene>
    <name evidence="1" type="ORF">HGP29_18650</name>
</gene>
<accession>A0A7X8XXG6</accession>
<evidence type="ECO:0000313" key="1">
    <source>
        <dbReference type="EMBL" id="NLR93229.1"/>
    </source>
</evidence>
<organism evidence="1 2">
    <name type="scientific">Flammeovirga agarivorans</name>
    <dbReference type="NCBI Taxonomy" id="2726742"/>
    <lineage>
        <taxon>Bacteria</taxon>
        <taxon>Pseudomonadati</taxon>
        <taxon>Bacteroidota</taxon>
        <taxon>Cytophagia</taxon>
        <taxon>Cytophagales</taxon>
        <taxon>Flammeovirgaceae</taxon>
        <taxon>Flammeovirga</taxon>
    </lineage>
</organism>
<dbReference type="AlphaFoldDB" id="A0A7X8XXG6"/>
<dbReference type="Proteomes" id="UP000585050">
    <property type="component" value="Unassembled WGS sequence"/>
</dbReference>
<name>A0A7X8XXG6_9BACT</name>
<dbReference type="EMBL" id="JABAIL010000005">
    <property type="protein sequence ID" value="NLR93229.1"/>
    <property type="molecule type" value="Genomic_DNA"/>
</dbReference>
<reference evidence="1 2" key="1">
    <citation type="submission" date="2020-04" db="EMBL/GenBank/DDBJ databases">
        <title>Flammeovirga sp. SR4, a novel species isolated from seawater.</title>
        <authorList>
            <person name="Wang X."/>
        </authorList>
    </citation>
    <scope>NUCLEOTIDE SEQUENCE [LARGE SCALE GENOMIC DNA]</scope>
    <source>
        <strain evidence="1 2">SR4</strain>
    </source>
</reference>
<comment type="caution">
    <text evidence="1">The sequence shown here is derived from an EMBL/GenBank/DDBJ whole genome shotgun (WGS) entry which is preliminary data.</text>
</comment>